<dbReference type="Proteomes" id="UP000218418">
    <property type="component" value="Chromosome"/>
</dbReference>
<gene>
    <name evidence="1" type="ORF">NIES267_07410</name>
</gene>
<sequence length="91" mass="9584">MSNKINNNVNAIELSEQELDMVAGGSIDSFDSFGFGLNGSSFKQFALKAGESSFAGPEGTGTQHIVEIQGVSSKSFKGIGTFGDDTSYESY</sequence>
<dbReference type="AlphaFoldDB" id="A0A1Z4LJ68"/>
<accession>A0A1Z4LJ68</accession>
<organism evidence="1 2">
    <name type="scientific">Calothrix parasitica NIES-267</name>
    <dbReference type="NCBI Taxonomy" id="1973488"/>
    <lineage>
        <taxon>Bacteria</taxon>
        <taxon>Bacillati</taxon>
        <taxon>Cyanobacteriota</taxon>
        <taxon>Cyanophyceae</taxon>
        <taxon>Nostocales</taxon>
        <taxon>Calotrichaceae</taxon>
        <taxon>Calothrix</taxon>
    </lineage>
</organism>
<evidence type="ECO:0000313" key="1">
    <source>
        <dbReference type="EMBL" id="BAY81265.1"/>
    </source>
</evidence>
<reference evidence="1 2" key="1">
    <citation type="submission" date="2017-06" db="EMBL/GenBank/DDBJ databases">
        <title>Genome sequencing of cyanobaciteial culture collection at National Institute for Environmental Studies (NIES).</title>
        <authorList>
            <person name="Hirose Y."/>
            <person name="Shimura Y."/>
            <person name="Fujisawa T."/>
            <person name="Nakamura Y."/>
            <person name="Kawachi M."/>
        </authorList>
    </citation>
    <scope>NUCLEOTIDE SEQUENCE [LARGE SCALE GENOMIC DNA]</scope>
    <source>
        <strain evidence="1 2">NIES-267</strain>
    </source>
</reference>
<evidence type="ECO:0000313" key="2">
    <source>
        <dbReference type="Proteomes" id="UP000218418"/>
    </source>
</evidence>
<keyword evidence="2" id="KW-1185">Reference proteome</keyword>
<dbReference type="InterPro" id="IPR049891">
    <property type="entry name" value="CTB"/>
</dbReference>
<proteinExistence type="predicted"/>
<dbReference type="OrthoDB" id="517041at2"/>
<dbReference type="EMBL" id="AP018227">
    <property type="protein sequence ID" value="BAY81265.1"/>
    <property type="molecule type" value="Genomic_DNA"/>
</dbReference>
<name>A0A1Z4LJ68_9CYAN</name>
<protein>
    <submittedName>
        <fullName evidence="1">Uncharacterized protein</fullName>
    </submittedName>
</protein>
<dbReference type="NCBIfam" id="NF038167">
    <property type="entry name" value="cyan_ocin_like"/>
    <property type="match status" value="1"/>
</dbReference>